<dbReference type="STRING" id="104452.A0A0L7KRL9"/>
<dbReference type="InterPro" id="IPR024858">
    <property type="entry name" value="GOLGA"/>
</dbReference>
<dbReference type="GO" id="GO:0005801">
    <property type="term" value="C:cis-Golgi network"/>
    <property type="evidence" value="ECO:0007669"/>
    <property type="project" value="TreeGrafter"/>
</dbReference>
<keyword evidence="1 2" id="KW-0175">Coiled coil</keyword>
<feature type="domain" description="Golgin subfamily A conserved" evidence="4">
    <location>
        <begin position="473"/>
        <end position="566"/>
    </location>
</feature>
<feature type="region of interest" description="Disordered" evidence="3">
    <location>
        <begin position="427"/>
        <end position="447"/>
    </location>
</feature>
<keyword evidence="6" id="KW-1185">Reference proteome</keyword>
<evidence type="ECO:0000259" key="4">
    <source>
        <dbReference type="Pfam" id="PF15070"/>
    </source>
</evidence>
<feature type="coiled-coil region" evidence="2">
    <location>
        <begin position="81"/>
        <end position="150"/>
    </location>
</feature>
<sequence>MLQLKDHQDKKNQENIQKCDLDCNNELENDTLVLCDQDSSVIQINQDLTHSSEYSSEYKQNEYISADKDKVNATEFLISTKRNLELQIVDLQAKNTELENNVITTSEKYQISCQRVNTLENELNNINFNYNSAKEQLQMKDNLLKGLNDEKCLVLEEKNNLQEQLEFTKTFLTAKETENDSLHSQLFNIQSQLDATQLQLQQLTSGAHDPNKYSPETLRQENEILLQKVTSLEQQLKSQLKDYQQINAHYEHYVGELNEQLKSVTRKNEDLNREWHKLSKRETDLIEQIEELTQTKEFECKQSNEVSLLKLNADIASDKVAAQRATEQNKKLKLDLLGLEEALVKMTKDKLELTEKITAEKFLNRELTIKLAEIDEKSNNLHTTLKAKDEEMIRLQANYRDLERVYEELKQTTLSFKDNSNLECLNNNDTEITQDESKNEENDERKCHHNTEPCENRALIECSNDSASIPKGDAMIKLQQRFLKIMEEVADLSDEKHRLEHIIMQLQNETDTICEYVALYQQQRSLLKRRDEERSAQIKLFQSECNRLQSQLDELTGILKRFAEDKELSSYFQVQTKHEDIQKVMSLLSNLKKSSILDPHKTIEFTNFYPCSCCSGQLIEV</sequence>
<feature type="compositionally biased region" description="Basic and acidic residues" evidence="3">
    <location>
        <begin position="435"/>
        <end position="447"/>
    </location>
</feature>
<feature type="domain" description="Golgin subfamily A conserved" evidence="4">
    <location>
        <begin position="253"/>
        <end position="417"/>
    </location>
</feature>
<evidence type="ECO:0000256" key="3">
    <source>
        <dbReference type="SAM" id="MobiDB-lite"/>
    </source>
</evidence>
<feature type="coiled-coil region" evidence="2">
    <location>
        <begin position="538"/>
        <end position="565"/>
    </location>
</feature>
<comment type="caution">
    <text evidence="5">The sequence shown here is derived from an EMBL/GenBank/DDBJ whole genome shotgun (WGS) entry which is preliminary data.</text>
</comment>
<proteinExistence type="predicted"/>
<dbReference type="GO" id="GO:0007030">
    <property type="term" value="P:Golgi organization"/>
    <property type="evidence" value="ECO:0007669"/>
    <property type="project" value="TreeGrafter"/>
</dbReference>
<dbReference type="Proteomes" id="UP000037510">
    <property type="component" value="Unassembled WGS sequence"/>
</dbReference>
<gene>
    <name evidence="5" type="ORF">OBRU01_22436</name>
</gene>
<organism evidence="5 6">
    <name type="scientific">Operophtera brumata</name>
    <name type="common">Winter moth</name>
    <name type="synonym">Phalaena brumata</name>
    <dbReference type="NCBI Taxonomy" id="104452"/>
    <lineage>
        <taxon>Eukaryota</taxon>
        <taxon>Metazoa</taxon>
        <taxon>Ecdysozoa</taxon>
        <taxon>Arthropoda</taxon>
        <taxon>Hexapoda</taxon>
        <taxon>Insecta</taxon>
        <taxon>Pterygota</taxon>
        <taxon>Neoptera</taxon>
        <taxon>Endopterygota</taxon>
        <taxon>Lepidoptera</taxon>
        <taxon>Glossata</taxon>
        <taxon>Ditrysia</taxon>
        <taxon>Geometroidea</taxon>
        <taxon>Geometridae</taxon>
        <taxon>Larentiinae</taxon>
        <taxon>Operophtera</taxon>
    </lineage>
</organism>
<dbReference type="Pfam" id="PF15070">
    <property type="entry name" value="GOLGA2L5"/>
    <property type="match status" value="2"/>
</dbReference>
<evidence type="ECO:0000313" key="6">
    <source>
        <dbReference type="Proteomes" id="UP000037510"/>
    </source>
</evidence>
<accession>A0A0L7KRL9</accession>
<name>A0A0L7KRL9_OPEBR</name>
<feature type="coiled-coil region" evidence="2">
    <location>
        <begin position="385"/>
        <end position="412"/>
    </location>
</feature>
<dbReference type="AlphaFoldDB" id="A0A0L7KRL9"/>
<dbReference type="GO" id="GO:0032580">
    <property type="term" value="C:Golgi cisterna membrane"/>
    <property type="evidence" value="ECO:0007669"/>
    <property type="project" value="TreeGrafter"/>
</dbReference>
<evidence type="ECO:0000256" key="2">
    <source>
        <dbReference type="SAM" id="Coils"/>
    </source>
</evidence>
<evidence type="ECO:0000256" key="1">
    <source>
        <dbReference type="ARBA" id="ARBA00023054"/>
    </source>
</evidence>
<evidence type="ECO:0000313" key="5">
    <source>
        <dbReference type="EMBL" id="KOB65644.1"/>
    </source>
</evidence>
<dbReference type="EMBL" id="JTDY01006855">
    <property type="protein sequence ID" value="KOB65644.1"/>
    <property type="molecule type" value="Genomic_DNA"/>
</dbReference>
<dbReference type="InterPro" id="IPR043976">
    <property type="entry name" value="GOLGA_cons_dom"/>
</dbReference>
<dbReference type="GO" id="GO:0000137">
    <property type="term" value="C:Golgi cis cisterna"/>
    <property type="evidence" value="ECO:0007669"/>
    <property type="project" value="TreeGrafter"/>
</dbReference>
<dbReference type="PANTHER" id="PTHR10881">
    <property type="entry name" value="GOLGIN SUBFAMILY A MEMBER-RELATED"/>
    <property type="match status" value="1"/>
</dbReference>
<reference evidence="5 6" key="1">
    <citation type="journal article" date="2015" name="Genome Biol. Evol.">
        <title>The genome of winter moth (Operophtera brumata) provides a genomic perspective on sexual dimorphism and phenology.</title>
        <authorList>
            <person name="Derks M.F."/>
            <person name="Smit S."/>
            <person name="Salis L."/>
            <person name="Schijlen E."/>
            <person name="Bossers A."/>
            <person name="Mateman C."/>
            <person name="Pijl A.S."/>
            <person name="de Ridder D."/>
            <person name="Groenen M.A."/>
            <person name="Visser M.E."/>
            <person name="Megens H.J."/>
        </authorList>
    </citation>
    <scope>NUCLEOTIDE SEQUENCE [LARGE SCALE GENOMIC DNA]</scope>
    <source>
        <strain evidence="5">WM2013NL</strain>
        <tissue evidence="5">Head and thorax</tissue>
    </source>
</reference>
<feature type="coiled-coil region" evidence="2">
    <location>
        <begin position="322"/>
        <end position="349"/>
    </location>
</feature>
<feature type="coiled-coil region" evidence="2">
    <location>
        <begin position="222"/>
        <end position="281"/>
    </location>
</feature>
<protein>
    <submittedName>
        <fullName evidence="5">Golgin-80</fullName>
    </submittedName>
</protein>
<dbReference type="PANTHER" id="PTHR10881:SF46">
    <property type="entry name" value="GOLGIN SUBFAMILY A MEMBER 2"/>
    <property type="match status" value="1"/>
</dbReference>
<feature type="coiled-coil region" evidence="2">
    <location>
        <begin position="475"/>
        <end position="509"/>
    </location>
</feature>